<reference evidence="1 2" key="1">
    <citation type="journal article" date="2019" name="Mol. Biol. Evol.">
        <title>Blast fungal genomes show frequent chromosomal changes, gene gains and losses, and effector gene turnover.</title>
        <authorList>
            <person name="Gomez Luciano L.B."/>
            <person name="Jason Tsai I."/>
            <person name="Chuma I."/>
            <person name="Tosa Y."/>
            <person name="Chen Y.H."/>
            <person name="Li J.Y."/>
            <person name="Li M.Y."/>
            <person name="Jade Lu M.Y."/>
            <person name="Nakayashiki H."/>
            <person name="Li W.H."/>
        </authorList>
    </citation>
    <scope>NUCLEOTIDE SEQUENCE [LARGE SCALE GENOMIC DNA]</scope>
    <source>
        <strain evidence="1">MZ5-1-6</strain>
    </source>
</reference>
<name>A0A4P7NBH6_PYROR</name>
<proteinExistence type="predicted"/>
<gene>
    <name evidence="1" type="ORF">PoMZ_02521</name>
</gene>
<dbReference type="AlphaFoldDB" id="A0A4P7NBH6"/>
<organism evidence="1 2">
    <name type="scientific">Pyricularia oryzae</name>
    <name type="common">Rice blast fungus</name>
    <name type="synonym">Magnaporthe oryzae</name>
    <dbReference type="NCBI Taxonomy" id="318829"/>
    <lineage>
        <taxon>Eukaryota</taxon>
        <taxon>Fungi</taxon>
        <taxon>Dikarya</taxon>
        <taxon>Ascomycota</taxon>
        <taxon>Pezizomycotina</taxon>
        <taxon>Sordariomycetes</taxon>
        <taxon>Sordariomycetidae</taxon>
        <taxon>Magnaporthales</taxon>
        <taxon>Pyriculariaceae</taxon>
        <taxon>Pyricularia</taxon>
    </lineage>
</organism>
<accession>A0A4P7NBH6</accession>
<evidence type="ECO:0000313" key="2">
    <source>
        <dbReference type="Proteomes" id="UP000294847"/>
    </source>
</evidence>
<evidence type="ECO:0000313" key="1">
    <source>
        <dbReference type="EMBL" id="QBZ57590.1"/>
    </source>
</evidence>
<sequence length="166" mass="18859">MSFSNRPAAILNYPKYILYNPKFFKFPTLFPNAAVLIKTDGNFAPEPNDTANCPTYYPFRPVNWPIINIPTKLLRNIPQNAGNFGLKKLGFDFGITMVSAEKIMGFGPQIAEITINNHKRVAGNKNDKLQKPVRFRRYIYFANIKVKSKTGPFPGKICFFTNTDVC</sequence>
<dbReference type="Proteomes" id="UP000294847">
    <property type="component" value="Chromosome 2"/>
</dbReference>
<protein>
    <submittedName>
        <fullName evidence="1">Uncharacterized protein</fullName>
    </submittedName>
</protein>
<dbReference type="EMBL" id="CP034205">
    <property type="protein sequence ID" value="QBZ57590.1"/>
    <property type="molecule type" value="Genomic_DNA"/>
</dbReference>